<name>A0ABU8RKP4_9ACTN</name>
<evidence type="ECO:0000313" key="5">
    <source>
        <dbReference type="Proteomes" id="UP001387100"/>
    </source>
</evidence>
<comment type="similarity">
    <text evidence="1 2">Belongs to the phD/YefM antitoxin family.</text>
</comment>
<dbReference type="PANTHER" id="PTHR35377:SF5">
    <property type="entry name" value="ANTITOXIN VAPB46"/>
    <property type="match status" value="1"/>
</dbReference>
<evidence type="ECO:0000256" key="3">
    <source>
        <dbReference type="SAM" id="MobiDB-lite"/>
    </source>
</evidence>
<proteinExistence type="inferred from homology"/>
<dbReference type="InterPro" id="IPR051416">
    <property type="entry name" value="phD-YefM_TA_antitoxins"/>
</dbReference>
<dbReference type="Proteomes" id="UP001387100">
    <property type="component" value="Unassembled WGS sequence"/>
</dbReference>
<dbReference type="PANTHER" id="PTHR35377">
    <property type="entry name" value="ANTITOXIN VAPB49-RELATED-RELATED"/>
    <property type="match status" value="1"/>
</dbReference>
<dbReference type="RefSeq" id="WP_339575057.1">
    <property type="nucleotide sequence ID" value="NZ_JBBIAA010000010.1"/>
</dbReference>
<evidence type="ECO:0000256" key="1">
    <source>
        <dbReference type="ARBA" id="ARBA00009981"/>
    </source>
</evidence>
<protein>
    <recommendedName>
        <fullName evidence="2">Antitoxin</fullName>
    </recommendedName>
</protein>
<organism evidence="4 5">
    <name type="scientific">Pseudokineococcus basanitobsidens</name>
    <dbReference type="NCBI Taxonomy" id="1926649"/>
    <lineage>
        <taxon>Bacteria</taxon>
        <taxon>Bacillati</taxon>
        <taxon>Actinomycetota</taxon>
        <taxon>Actinomycetes</taxon>
        <taxon>Kineosporiales</taxon>
        <taxon>Kineosporiaceae</taxon>
        <taxon>Pseudokineococcus</taxon>
    </lineage>
</organism>
<comment type="function">
    <text evidence="2">Antitoxin component of a type II toxin-antitoxin (TA) system.</text>
</comment>
<feature type="compositionally biased region" description="Basic and acidic residues" evidence="3">
    <location>
        <begin position="65"/>
        <end position="76"/>
    </location>
</feature>
<dbReference type="InterPro" id="IPR036165">
    <property type="entry name" value="YefM-like_sf"/>
</dbReference>
<gene>
    <name evidence="4" type="ORF">WDZ17_10250</name>
</gene>
<feature type="region of interest" description="Disordered" evidence="3">
    <location>
        <begin position="53"/>
        <end position="87"/>
    </location>
</feature>
<comment type="caution">
    <text evidence="4">The sequence shown here is derived from an EMBL/GenBank/DDBJ whole genome shotgun (WGS) entry which is preliminary data.</text>
</comment>
<evidence type="ECO:0000313" key="4">
    <source>
        <dbReference type="EMBL" id="MEJ5945672.1"/>
    </source>
</evidence>
<reference evidence="4 5" key="1">
    <citation type="journal article" date="2017" name="Int. J. Syst. Evol. Microbiol.">
        <title>Pseudokineococcus basanitobsidens sp. nov., isolated from volcanic rock.</title>
        <authorList>
            <person name="Lee D.W."/>
            <person name="Park M.Y."/>
            <person name="Kim J.J."/>
            <person name="Kim B.S."/>
        </authorList>
    </citation>
    <scope>NUCLEOTIDE SEQUENCE [LARGE SCALE GENOMIC DNA]</scope>
    <source>
        <strain evidence="4 5">DSM 103726</strain>
    </source>
</reference>
<accession>A0ABU8RKP4</accession>
<sequence length="87" mass="9427">MDVSVTDLRADLAAWISRAREGEDVVVTDRGAPVARLTAVEQVSLLDRLTREGLLSRPAPGSRPRATDVPRVRAHGDVSGLVGEQRR</sequence>
<dbReference type="Gene3D" id="3.40.1620.10">
    <property type="entry name" value="YefM-like domain"/>
    <property type="match status" value="1"/>
</dbReference>
<evidence type="ECO:0000256" key="2">
    <source>
        <dbReference type="RuleBase" id="RU362080"/>
    </source>
</evidence>
<dbReference type="SUPFAM" id="SSF143120">
    <property type="entry name" value="YefM-like"/>
    <property type="match status" value="1"/>
</dbReference>
<keyword evidence="5" id="KW-1185">Reference proteome</keyword>
<dbReference type="NCBIfam" id="TIGR01552">
    <property type="entry name" value="phd_fam"/>
    <property type="match status" value="1"/>
</dbReference>
<dbReference type="Pfam" id="PF02604">
    <property type="entry name" value="PhdYeFM_antitox"/>
    <property type="match status" value="1"/>
</dbReference>
<dbReference type="InterPro" id="IPR006442">
    <property type="entry name" value="Antitoxin_Phd/YefM"/>
</dbReference>
<dbReference type="EMBL" id="JBBIAA010000010">
    <property type="protein sequence ID" value="MEJ5945672.1"/>
    <property type="molecule type" value="Genomic_DNA"/>
</dbReference>